<dbReference type="Proteomes" id="UP000319627">
    <property type="component" value="Unassembled WGS sequence"/>
</dbReference>
<evidence type="ECO:0000256" key="1">
    <source>
        <dbReference type="SAM" id="Phobius"/>
    </source>
</evidence>
<feature type="transmembrane region" description="Helical" evidence="1">
    <location>
        <begin position="73"/>
        <end position="96"/>
    </location>
</feature>
<keyword evidence="3" id="KW-1185">Reference proteome</keyword>
<keyword evidence="1" id="KW-0472">Membrane</keyword>
<gene>
    <name evidence="2" type="ORF">LX59_02591</name>
</gene>
<sequence length="132" mass="14490">MQWIKSIPLLLFVFIAYNLIAVGGPEQLNQVLLQTTLLSGVSWSFTVSDLLLALGIIALCVEMIKATRSSNASILDHMLSMLLFVAFLVEFIAYSLAATSTFFLMMLMSFVDVLAGFTVTIAAARRDVGYNE</sequence>
<feature type="transmembrane region" description="Helical" evidence="1">
    <location>
        <begin position="102"/>
        <end position="124"/>
    </location>
</feature>
<dbReference type="AlphaFoldDB" id="A0A562I0Y9"/>
<evidence type="ECO:0008006" key="4">
    <source>
        <dbReference type="Google" id="ProtNLM"/>
    </source>
</evidence>
<keyword evidence="1" id="KW-1133">Transmembrane helix</keyword>
<evidence type="ECO:0000313" key="2">
    <source>
        <dbReference type="EMBL" id="TWH64384.1"/>
    </source>
</evidence>
<organism evidence="2 3">
    <name type="scientific">Azomonas agilis</name>
    <dbReference type="NCBI Taxonomy" id="116849"/>
    <lineage>
        <taxon>Bacteria</taxon>
        <taxon>Pseudomonadati</taxon>
        <taxon>Pseudomonadota</taxon>
        <taxon>Gammaproteobacteria</taxon>
        <taxon>Pseudomonadales</taxon>
        <taxon>Pseudomonadaceae</taxon>
        <taxon>Azomonas</taxon>
    </lineage>
</organism>
<reference evidence="2 3" key="1">
    <citation type="submission" date="2019-07" db="EMBL/GenBank/DDBJ databases">
        <title>Genomic Encyclopedia of Type Strains, Phase I: the one thousand microbial genomes (KMG-I) project.</title>
        <authorList>
            <person name="Kyrpides N."/>
        </authorList>
    </citation>
    <scope>NUCLEOTIDE SEQUENCE [LARGE SCALE GENOMIC DNA]</scope>
    <source>
        <strain evidence="2 3">DSM 375</strain>
    </source>
</reference>
<dbReference type="EMBL" id="VLKG01000010">
    <property type="protein sequence ID" value="TWH64384.1"/>
    <property type="molecule type" value="Genomic_DNA"/>
</dbReference>
<name>A0A562I0Y9_9GAMM</name>
<keyword evidence="1" id="KW-0812">Transmembrane</keyword>
<proteinExistence type="predicted"/>
<feature type="transmembrane region" description="Helical" evidence="1">
    <location>
        <begin position="37"/>
        <end position="61"/>
    </location>
</feature>
<accession>A0A562I0Y9</accession>
<evidence type="ECO:0000313" key="3">
    <source>
        <dbReference type="Proteomes" id="UP000319627"/>
    </source>
</evidence>
<comment type="caution">
    <text evidence="2">The sequence shown here is derived from an EMBL/GenBank/DDBJ whole genome shotgun (WGS) entry which is preliminary data.</text>
</comment>
<dbReference type="RefSeq" id="WP_144572428.1">
    <property type="nucleotide sequence ID" value="NZ_VLKG01000010.1"/>
</dbReference>
<protein>
    <recommendedName>
        <fullName evidence="4">Transmembrane protein</fullName>
    </recommendedName>
</protein>
<dbReference type="OrthoDB" id="9811032at2"/>